<gene>
    <name evidence="1" type="ordered locus">Sta7437_2841</name>
</gene>
<dbReference type="OrthoDB" id="450621at2"/>
<evidence type="ECO:0000313" key="1">
    <source>
        <dbReference type="EMBL" id="AFZ36362.1"/>
    </source>
</evidence>
<dbReference type="EMBL" id="CP003653">
    <property type="protein sequence ID" value="AFZ36362.1"/>
    <property type="molecule type" value="Genomic_DNA"/>
</dbReference>
<dbReference type="STRING" id="111780.Sta7437_2841"/>
<name>K9XXH0_STAC7</name>
<dbReference type="SUPFAM" id="SSF55166">
    <property type="entry name" value="Hedgehog/DD-peptidase"/>
    <property type="match status" value="1"/>
</dbReference>
<organism evidence="1 2">
    <name type="scientific">Stanieria cyanosphaera (strain ATCC 29371 / PCC 7437)</name>
    <dbReference type="NCBI Taxonomy" id="111780"/>
    <lineage>
        <taxon>Bacteria</taxon>
        <taxon>Bacillati</taxon>
        <taxon>Cyanobacteriota</taxon>
        <taxon>Cyanophyceae</taxon>
        <taxon>Pleurocapsales</taxon>
        <taxon>Dermocarpellaceae</taxon>
        <taxon>Stanieria</taxon>
    </lineage>
</organism>
<dbReference type="AlphaFoldDB" id="K9XXH0"/>
<accession>K9XXH0</accession>
<dbReference type="PATRIC" id="fig|111780.3.peg.2955"/>
<dbReference type="HOGENOM" id="CLU_120019_0_0_3"/>
<evidence type="ECO:0008006" key="3">
    <source>
        <dbReference type="Google" id="ProtNLM"/>
    </source>
</evidence>
<dbReference type="RefSeq" id="WP_015194030.1">
    <property type="nucleotide sequence ID" value="NC_019748.1"/>
</dbReference>
<proteinExistence type="predicted"/>
<dbReference type="Proteomes" id="UP000010473">
    <property type="component" value="Chromosome"/>
</dbReference>
<keyword evidence="2" id="KW-1185">Reference proteome</keyword>
<sequence>MIQDNQAINVGKYLTLADFCTCSQTYQRYQDKIVPIPQNPDSIKAICDLNKFIIDPVIDYFGKARFELTYGFCSADLKKYLNQKDSNTGIKNGRIDPSRDQHMAHELNTKGKYYCDRLGAACDFMIIDLPSDELVEWILQTKLPFDSLYFYGKARSIHISYGSQQKRDIWTFTCLGVPTKKGLTGWIKLAQKI</sequence>
<dbReference type="eggNOG" id="ENOG502ZBTE">
    <property type="taxonomic scope" value="Bacteria"/>
</dbReference>
<protein>
    <recommendedName>
        <fullName evidence="3">Peptidase M15A</fullName>
    </recommendedName>
</protein>
<evidence type="ECO:0000313" key="2">
    <source>
        <dbReference type="Proteomes" id="UP000010473"/>
    </source>
</evidence>
<reference evidence="2" key="1">
    <citation type="journal article" date="2013" name="Proc. Natl. Acad. Sci. U.S.A.">
        <title>Improving the coverage of the cyanobacterial phylum using diversity-driven genome sequencing.</title>
        <authorList>
            <person name="Shih P.M."/>
            <person name="Wu D."/>
            <person name="Latifi A."/>
            <person name="Axen S.D."/>
            <person name="Fewer D.P."/>
            <person name="Talla E."/>
            <person name="Calteau A."/>
            <person name="Cai F."/>
            <person name="Tandeau de Marsac N."/>
            <person name="Rippka R."/>
            <person name="Herdman M."/>
            <person name="Sivonen K."/>
            <person name="Coursin T."/>
            <person name="Laurent T."/>
            <person name="Goodwin L."/>
            <person name="Nolan M."/>
            <person name="Davenport K.W."/>
            <person name="Han C.S."/>
            <person name="Rubin E.M."/>
            <person name="Eisen J.A."/>
            <person name="Woyke T."/>
            <person name="Gugger M."/>
            <person name="Kerfeld C.A."/>
        </authorList>
    </citation>
    <scope>NUCLEOTIDE SEQUENCE [LARGE SCALE GENOMIC DNA]</scope>
    <source>
        <strain evidence="2">ATCC 29371 / PCC 7437</strain>
    </source>
</reference>
<dbReference type="InterPro" id="IPR009045">
    <property type="entry name" value="Zn_M74/Hedgehog-like"/>
</dbReference>
<dbReference type="KEGG" id="scs:Sta7437_2841"/>